<dbReference type="InterPro" id="IPR011671">
    <property type="entry name" value="tRNA_uracil_MeTrfase"/>
</dbReference>
<dbReference type="Pfam" id="PF07757">
    <property type="entry name" value="AdoMet_MTase"/>
    <property type="match status" value="1"/>
</dbReference>
<evidence type="ECO:0000256" key="7">
    <source>
        <dbReference type="ARBA" id="ARBA00022679"/>
    </source>
</evidence>
<evidence type="ECO:0000256" key="11">
    <source>
        <dbReference type="RuleBase" id="RU368004"/>
    </source>
</evidence>
<keyword evidence="8 11" id="KW-0949">S-adenosyl-L-methionine</keyword>
<evidence type="ECO:0000256" key="4">
    <source>
        <dbReference type="ARBA" id="ARBA00017788"/>
    </source>
</evidence>
<dbReference type="GO" id="GO:0030488">
    <property type="term" value="P:tRNA methylation"/>
    <property type="evidence" value="ECO:0007669"/>
    <property type="project" value="UniProtKB-UniRule"/>
</dbReference>
<dbReference type="AlphaFoldDB" id="A0A2C5XTP1"/>
<evidence type="ECO:0000313" key="12">
    <source>
        <dbReference type="EMBL" id="PHH69278.1"/>
    </source>
</evidence>
<comment type="similarity">
    <text evidence="2 11">Belongs to the TRM44 family.</text>
</comment>
<keyword evidence="7 11" id="KW-0808">Transferase</keyword>
<name>A0A2C5XTP1_9HYPO</name>
<evidence type="ECO:0000256" key="8">
    <source>
        <dbReference type="ARBA" id="ARBA00022691"/>
    </source>
</evidence>
<keyword evidence="13" id="KW-1185">Reference proteome</keyword>
<keyword evidence="5 11" id="KW-0963">Cytoplasm</keyword>
<accession>A0A2C5XTP1</accession>
<evidence type="ECO:0000256" key="1">
    <source>
        <dbReference type="ARBA" id="ARBA00004496"/>
    </source>
</evidence>
<keyword evidence="6 11" id="KW-0489">Methyltransferase</keyword>
<dbReference type="GO" id="GO:0005737">
    <property type="term" value="C:cytoplasm"/>
    <property type="evidence" value="ECO:0007669"/>
    <property type="project" value="UniProtKB-SubCell"/>
</dbReference>
<keyword evidence="9 11" id="KW-0819">tRNA processing</keyword>
<evidence type="ECO:0000313" key="13">
    <source>
        <dbReference type="Proteomes" id="UP000224854"/>
    </source>
</evidence>
<sequence length="489" mass="55002">MAFEPDELPPGSPCPFSDASGSGWVPLYRHDCAFGPDVFVDKMMNVIRNPNIHSSWLFRADMLYDDEAETPLPLSRADARVQEIEAMSLQRVLVRRLIPRLERRDKPLDQTCVFYRSVSPGQVMLSLVIYLAHVSCPSQVPFYHPKVRGVAHLHHWDLGRQCGFITICLLPFDVKDLDCPKTRRTAYHLLAKLYKHGQSSLKGAYVKRGNHDCVMAQARLQNRYASLKAKHARHLVDSWQESTDPTKHVFEDLSIAAFLIELWADMYGDTKFPGFVDVGCGNGLLVYILTHQGYSGWGFDARCRKSWAQYQTRSLDTASGQSLEQRLLLPSLALDDTLDSHPHEKQLDDIHNGIFPPGTFIISNHADQLTPWTPILGAMSRCPFIMIPCCSHNLTGAKYRAPQPRDKSKSKSTYASLVDWVTQIAEDCGWLVETEMLRIPSTRNICLLGRNMVEGNSERDFSAIVAKYGGAHGYYANVARLVTSAPSGH</sequence>
<evidence type="ECO:0000256" key="10">
    <source>
        <dbReference type="ARBA" id="ARBA00047957"/>
    </source>
</evidence>
<evidence type="ECO:0000256" key="2">
    <source>
        <dbReference type="ARBA" id="ARBA00009056"/>
    </source>
</evidence>
<comment type="caution">
    <text evidence="12">The sequence shown here is derived from an EMBL/GenBank/DDBJ whole genome shotgun (WGS) entry which is preliminary data.</text>
</comment>
<dbReference type="PANTHER" id="PTHR21210:SF0">
    <property type="entry name" value="TRNA (URACIL-O(2)-)-METHYLTRANSFERASE-RELATED"/>
    <property type="match status" value="1"/>
</dbReference>
<gene>
    <name evidence="12" type="ORF">CDD82_7862</name>
</gene>
<dbReference type="Proteomes" id="UP000224854">
    <property type="component" value="Unassembled WGS sequence"/>
</dbReference>
<comment type="catalytic activity">
    <reaction evidence="10 11">
        <text>uridine(44) in tRNA(Ser) + S-adenosyl-L-methionine = 2'-O-methyluridine(44) in tRNA(Ser) + S-adenosyl-L-homocysteine + H(+)</text>
        <dbReference type="Rhea" id="RHEA:43100"/>
        <dbReference type="Rhea" id="RHEA-COMP:10339"/>
        <dbReference type="Rhea" id="RHEA-COMP:10340"/>
        <dbReference type="ChEBI" id="CHEBI:15378"/>
        <dbReference type="ChEBI" id="CHEBI:57856"/>
        <dbReference type="ChEBI" id="CHEBI:59789"/>
        <dbReference type="ChEBI" id="CHEBI:65315"/>
        <dbReference type="ChEBI" id="CHEBI:74478"/>
        <dbReference type="EC" id="2.1.1.211"/>
    </reaction>
</comment>
<comment type="function">
    <text evidence="11">Adenosyl-L-methionine (AdoMet)-dependent tRNA (uracil-O(2)-)-methyltransferase.</text>
</comment>
<dbReference type="EC" id="2.1.1.211" evidence="3 11"/>
<evidence type="ECO:0000256" key="9">
    <source>
        <dbReference type="ARBA" id="ARBA00022694"/>
    </source>
</evidence>
<evidence type="ECO:0000256" key="6">
    <source>
        <dbReference type="ARBA" id="ARBA00022603"/>
    </source>
</evidence>
<dbReference type="PANTHER" id="PTHR21210">
    <property type="entry name" value="TRNA (URACIL-O(2)-)-METHYLTRANSFERASE-RELATED"/>
    <property type="match status" value="1"/>
</dbReference>
<comment type="subcellular location">
    <subcellularLocation>
        <location evidence="1 11">Cytoplasm</location>
    </subcellularLocation>
</comment>
<proteinExistence type="inferred from homology"/>
<organism evidence="12 13">
    <name type="scientific">Ophiocordyceps australis</name>
    <dbReference type="NCBI Taxonomy" id="1399860"/>
    <lineage>
        <taxon>Eukaryota</taxon>
        <taxon>Fungi</taxon>
        <taxon>Dikarya</taxon>
        <taxon>Ascomycota</taxon>
        <taxon>Pezizomycotina</taxon>
        <taxon>Sordariomycetes</taxon>
        <taxon>Hypocreomycetidae</taxon>
        <taxon>Hypocreales</taxon>
        <taxon>Ophiocordycipitaceae</taxon>
        <taxon>Ophiocordyceps</taxon>
    </lineage>
</organism>
<evidence type="ECO:0000256" key="3">
    <source>
        <dbReference type="ARBA" id="ARBA00012795"/>
    </source>
</evidence>
<dbReference type="EMBL" id="NJEU01000966">
    <property type="protein sequence ID" value="PHH69278.1"/>
    <property type="molecule type" value="Genomic_DNA"/>
</dbReference>
<protein>
    <recommendedName>
        <fullName evidence="4 11">tRNA (uracil-O(2)-)-methyltransferase</fullName>
        <ecNumber evidence="3 11">2.1.1.211</ecNumber>
    </recommendedName>
</protein>
<dbReference type="OrthoDB" id="10047021at2759"/>
<dbReference type="GO" id="GO:0141101">
    <property type="term" value="F:tRNA(Ser) (uridine(44)-2'-O-)-methyltransferase activity"/>
    <property type="evidence" value="ECO:0007669"/>
    <property type="project" value="UniProtKB-EC"/>
</dbReference>
<reference evidence="12 13" key="1">
    <citation type="submission" date="2017-06" db="EMBL/GenBank/DDBJ databases">
        <title>Ant-infecting Ophiocordyceps genomes reveal a high diversity of potential behavioral manipulation genes and a possible major role for enterotoxins.</title>
        <authorList>
            <person name="De Bekker C."/>
            <person name="Evans H.C."/>
            <person name="Brachmann A."/>
            <person name="Hughes D.P."/>
        </authorList>
    </citation>
    <scope>NUCLEOTIDE SEQUENCE [LARGE SCALE GENOMIC DNA]</scope>
    <source>
        <strain evidence="12 13">1348a</strain>
    </source>
</reference>
<evidence type="ECO:0000256" key="5">
    <source>
        <dbReference type="ARBA" id="ARBA00022490"/>
    </source>
</evidence>